<dbReference type="EMBL" id="AMGO01000007">
    <property type="protein sequence ID" value="EKE45331.1"/>
    <property type="molecule type" value="Genomic_DNA"/>
</dbReference>
<evidence type="ECO:0000256" key="1">
    <source>
        <dbReference type="ARBA" id="ARBA00013860"/>
    </source>
</evidence>
<dbReference type="GO" id="GO:2000143">
    <property type="term" value="P:negative regulation of DNA-templated transcription initiation"/>
    <property type="evidence" value="ECO:0007669"/>
    <property type="project" value="TreeGrafter"/>
</dbReference>
<dbReference type="eggNOG" id="COG2001">
    <property type="taxonomic scope" value="Bacteria"/>
</dbReference>
<comment type="caution">
    <text evidence="10">The sequence shown here is derived from an EMBL/GenBank/DDBJ whole genome shotgun (WGS) entry which is preliminary data.</text>
</comment>
<dbReference type="Proteomes" id="UP000006765">
    <property type="component" value="Unassembled WGS sequence"/>
</dbReference>
<accession>K2GRR7</accession>
<keyword evidence="5 7" id="KW-0238">DNA-binding</keyword>
<keyword evidence="4 7" id="KW-0805">Transcription regulation</keyword>
<dbReference type="InterPro" id="IPR007159">
    <property type="entry name" value="SpoVT-AbrB_dom"/>
</dbReference>
<dbReference type="AlphaFoldDB" id="K2GRR7"/>
<evidence type="ECO:0000256" key="6">
    <source>
        <dbReference type="ARBA" id="ARBA00023163"/>
    </source>
</evidence>
<dbReference type="PROSITE" id="PS51740">
    <property type="entry name" value="SPOVT_ABRB"/>
    <property type="match status" value="2"/>
</dbReference>
<dbReference type="InterPro" id="IPR003444">
    <property type="entry name" value="MraZ"/>
</dbReference>
<evidence type="ECO:0000256" key="2">
    <source>
        <dbReference type="ARBA" id="ARBA00022490"/>
    </source>
</evidence>
<dbReference type="PATRIC" id="fig|1231392.3.peg.423"/>
<reference evidence="10 11" key="1">
    <citation type="journal article" date="2012" name="J. Bacteriol.">
        <title>Draft Genome Sequence of Oceaniovalibus guishaninsula JLT2003T.</title>
        <authorList>
            <person name="Tang K."/>
            <person name="Liu K."/>
            <person name="Jiao N."/>
        </authorList>
    </citation>
    <scope>NUCLEOTIDE SEQUENCE [LARGE SCALE GENOMIC DNA]</scope>
    <source>
        <strain evidence="10 11">JLT2003</strain>
    </source>
</reference>
<dbReference type="InterPro" id="IPR038619">
    <property type="entry name" value="MraZ_sf"/>
</dbReference>
<dbReference type="GO" id="GO:0009295">
    <property type="term" value="C:nucleoid"/>
    <property type="evidence" value="ECO:0007669"/>
    <property type="project" value="UniProtKB-SubCell"/>
</dbReference>
<feature type="region of interest" description="Disordered" evidence="8">
    <location>
        <begin position="143"/>
        <end position="167"/>
    </location>
</feature>
<dbReference type="CDD" id="cd16320">
    <property type="entry name" value="MraZ_N"/>
    <property type="match status" value="1"/>
</dbReference>
<dbReference type="HAMAP" id="MF_01008">
    <property type="entry name" value="MraZ"/>
    <property type="match status" value="1"/>
</dbReference>
<comment type="subunit">
    <text evidence="7">Forms oligomers.</text>
</comment>
<name>K2GRR7_9RHOB</name>
<evidence type="ECO:0000256" key="4">
    <source>
        <dbReference type="ARBA" id="ARBA00023015"/>
    </source>
</evidence>
<evidence type="ECO:0000256" key="3">
    <source>
        <dbReference type="ARBA" id="ARBA00022737"/>
    </source>
</evidence>
<dbReference type="InterPro" id="IPR020603">
    <property type="entry name" value="MraZ_dom"/>
</dbReference>
<gene>
    <name evidence="7" type="primary">mraZ</name>
    <name evidence="10" type="ORF">OCGS_0421</name>
</gene>
<evidence type="ECO:0000259" key="9">
    <source>
        <dbReference type="PROSITE" id="PS51740"/>
    </source>
</evidence>
<dbReference type="CDD" id="cd16321">
    <property type="entry name" value="MraZ_C"/>
    <property type="match status" value="1"/>
</dbReference>
<feature type="domain" description="SpoVT-AbrB" evidence="9">
    <location>
        <begin position="92"/>
        <end position="135"/>
    </location>
</feature>
<dbReference type="GO" id="GO:0003700">
    <property type="term" value="F:DNA-binding transcription factor activity"/>
    <property type="evidence" value="ECO:0007669"/>
    <property type="project" value="UniProtKB-UniRule"/>
</dbReference>
<proteinExistence type="inferred from homology"/>
<dbReference type="PANTHER" id="PTHR34701:SF1">
    <property type="entry name" value="TRANSCRIPTIONAL REGULATOR MRAZ"/>
    <property type="match status" value="1"/>
</dbReference>
<comment type="subcellular location">
    <subcellularLocation>
        <location evidence="7">Cytoplasm</location>
        <location evidence="7">Nucleoid</location>
    </subcellularLocation>
</comment>
<keyword evidence="2 7" id="KW-0963">Cytoplasm</keyword>
<keyword evidence="11" id="KW-1185">Reference proteome</keyword>
<organism evidence="10 11">
    <name type="scientific">Oceaniovalibus guishaninsula JLT2003</name>
    <dbReference type="NCBI Taxonomy" id="1231392"/>
    <lineage>
        <taxon>Bacteria</taxon>
        <taxon>Pseudomonadati</taxon>
        <taxon>Pseudomonadota</taxon>
        <taxon>Alphaproteobacteria</taxon>
        <taxon>Rhodobacterales</taxon>
        <taxon>Roseobacteraceae</taxon>
        <taxon>Oceaniovalibus</taxon>
    </lineage>
</organism>
<evidence type="ECO:0000256" key="8">
    <source>
        <dbReference type="SAM" id="MobiDB-lite"/>
    </source>
</evidence>
<dbReference type="SUPFAM" id="SSF89447">
    <property type="entry name" value="AbrB/MazE/MraZ-like"/>
    <property type="match status" value="1"/>
</dbReference>
<evidence type="ECO:0000313" key="11">
    <source>
        <dbReference type="Proteomes" id="UP000006765"/>
    </source>
</evidence>
<dbReference type="RefSeq" id="WP_007425574.1">
    <property type="nucleotide sequence ID" value="NZ_AMGO01000007.1"/>
</dbReference>
<dbReference type="Gene3D" id="3.40.1550.20">
    <property type="entry name" value="Transcriptional regulator MraZ domain"/>
    <property type="match status" value="1"/>
</dbReference>
<dbReference type="GO" id="GO:0005737">
    <property type="term" value="C:cytoplasm"/>
    <property type="evidence" value="ECO:0007669"/>
    <property type="project" value="UniProtKB-UniRule"/>
</dbReference>
<sequence length="167" mass="18925">MFGVFIGEHENKIDAKGRLSIPADFRRELEDGDPKWEPGKNASMLLVYGDHRRSHVEVMKITDMRDVYTKITRMPRGSIKRRDMERLYFQQALTATVDETGRIVLSARVRDKLGLDGTAMVVGNGSTFEIWKPETYAANDLSNLRDEDGYDPDLDPSVYLPGDDGDV</sequence>
<comment type="similarity">
    <text evidence="7">Belongs to the MraZ family.</text>
</comment>
<evidence type="ECO:0000313" key="10">
    <source>
        <dbReference type="EMBL" id="EKE45331.1"/>
    </source>
</evidence>
<keyword evidence="6 7" id="KW-0804">Transcription</keyword>
<protein>
    <recommendedName>
        <fullName evidence="1 7">Transcriptional regulator MraZ</fullName>
    </recommendedName>
</protein>
<dbReference type="InterPro" id="IPR035642">
    <property type="entry name" value="MraZ_N"/>
</dbReference>
<dbReference type="STRING" id="1231392.OCGS_0421"/>
<evidence type="ECO:0000256" key="5">
    <source>
        <dbReference type="ARBA" id="ARBA00023125"/>
    </source>
</evidence>
<dbReference type="InterPro" id="IPR037914">
    <property type="entry name" value="SpoVT-AbrB_sf"/>
</dbReference>
<keyword evidence="3" id="KW-0677">Repeat</keyword>
<dbReference type="GO" id="GO:0000976">
    <property type="term" value="F:transcription cis-regulatory region binding"/>
    <property type="evidence" value="ECO:0007669"/>
    <property type="project" value="TreeGrafter"/>
</dbReference>
<dbReference type="PANTHER" id="PTHR34701">
    <property type="entry name" value="TRANSCRIPTIONAL REGULATOR MRAZ"/>
    <property type="match status" value="1"/>
</dbReference>
<feature type="domain" description="SpoVT-AbrB" evidence="9">
    <location>
        <begin position="8"/>
        <end position="51"/>
    </location>
</feature>
<dbReference type="Pfam" id="PF02381">
    <property type="entry name" value="MraZ"/>
    <property type="match status" value="2"/>
</dbReference>
<dbReference type="InterPro" id="IPR035644">
    <property type="entry name" value="MraZ_C"/>
</dbReference>
<evidence type="ECO:0000256" key="7">
    <source>
        <dbReference type="HAMAP-Rule" id="MF_01008"/>
    </source>
</evidence>